<feature type="domain" description="PpiC" evidence="8">
    <location>
        <begin position="135"/>
        <end position="264"/>
    </location>
</feature>
<keyword evidence="6" id="KW-0413">Isomerase</keyword>
<dbReference type="InterPro" id="IPR046357">
    <property type="entry name" value="PPIase_dom_sf"/>
</dbReference>
<comment type="similarity">
    <text evidence="2">Belongs to the PpiC/parvulin rotamase family.</text>
</comment>
<dbReference type="InterPro" id="IPR050245">
    <property type="entry name" value="PrsA_foldase"/>
</dbReference>
<evidence type="ECO:0000256" key="4">
    <source>
        <dbReference type="ARBA" id="ARBA00022729"/>
    </source>
</evidence>
<sequence>MKKTQMAAALAGVLLSAQLMAQTVVTVNGTKIDSDELDARAKFVQQQSQGQVKDSPELRQFIANEVVVETVVVQEARRLKLDQSADYKTAEADARRQARDRGLDKQPDFQANWKRFLNQVLMDVYAQHIVQQNPVTDEQLQERYNAIKTRYDNTDEVQIGEIITDKAEQAQAAIRELAAKKSFADVARKYSIDPEVKAGQSAISDFMALVDLKEARPKIFAAVQNLKAGEFTRQALNEDNKAFVVFYMSTRRKIAVEPFEKVREGLLNNMRQERVQAAVGALMQKANIVPAQ</sequence>
<dbReference type="Gene3D" id="1.10.8.1040">
    <property type="match status" value="1"/>
</dbReference>
<reference evidence="9 10" key="1">
    <citation type="submission" date="2011-01" db="EMBL/GenBank/DDBJ databases">
        <authorList>
            <person name="Muzny D."/>
            <person name="Qin X."/>
            <person name="Deng J."/>
            <person name="Jiang H."/>
            <person name="Liu Y."/>
            <person name="Qu J."/>
            <person name="Song X.-Z."/>
            <person name="Zhang L."/>
            <person name="Thornton R."/>
            <person name="Coyle M."/>
            <person name="Francisco L."/>
            <person name="Jackson L."/>
            <person name="Javaid M."/>
            <person name="Korchina V."/>
            <person name="Kovar C."/>
            <person name="Mata R."/>
            <person name="Mathew T."/>
            <person name="Ngo R."/>
            <person name="Nguyen L."/>
            <person name="Nguyen N."/>
            <person name="Okwuonu G."/>
            <person name="Ongeri F."/>
            <person name="Pham C."/>
            <person name="Simmons D."/>
            <person name="Wilczek-Boney K."/>
            <person name="Hale W."/>
            <person name="Jakkamsetti A."/>
            <person name="Pham P."/>
            <person name="Ruth R."/>
            <person name="San Lucas F."/>
            <person name="Warren J."/>
            <person name="Zhang J."/>
            <person name="Zhao Z."/>
            <person name="Zhou C."/>
            <person name="Zhu D."/>
            <person name="Lee S."/>
            <person name="Bess C."/>
            <person name="Blankenburg K."/>
            <person name="Forbes L."/>
            <person name="Fu Q."/>
            <person name="Gubbala S."/>
            <person name="Hirani K."/>
            <person name="Jayaseelan J.C."/>
            <person name="Lara F."/>
            <person name="Munidasa M."/>
            <person name="Palculict T."/>
            <person name="Patil S."/>
            <person name="Pu L.-L."/>
            <person name="Saada N."/>
            <person name="Tang L."/>
            <person name="Weissenberger G."/>
            <person name="Zhu Y."/>
            <person name="Hemphill L."/>
            <person name="Shang Y."/>
            <person name="Youmans B."/>
            <person name="Ayvaz T."/>
            <person name="Ross M."/>
            <person name="Santibanez J."/>
            <person name="Aqrawi P."/>
            <person name="Gross S."/>
            <person name="Joshi V."/>
            <person name="Fowler G."/>
            <person name="Nazareth L."/>
            <person name="Reid J."/>
            <person name="Worley K."/>
            <person name="Petrosino J."/>
            <person name="Highlander S."/>
            <person name="Gibbs R."/>
        </authorList>
    </citation>
    <scope>NUCLEOTIDE SEQUENCE [LARGE SCALE GENOMIC DNA]</scope>
    <source>
        <strain evidence="9 10">ATCC 33394</strain>
    </source>
</reference>
<dbReference type="Gene3D" id="3.10.50.40">
    <property type="match status" value="1"/>
</dbReference>
<dbReference type="InterPro" id="IPR027304">
    <property type="entry name" value="Trigger_fact/SurA_dom_sf"/>
</dbReference>
<dbReference type="EC" id="5.2.1.8" evidence="3"/>
<keyword evidence="4 7" id="KW-0732">Signal</keyword>
<accession>F0EXW7</accession>
<evidence type="ECO:0000256" key="5">
    <source>
        <dbReference type="ARBA" id="ARBA00023110"/>
    </source>
</evidence>
<evidence type="ECO:0000256" key="7">
    <source>
        <dbReference type="SAM" id="SignalP"/>
    </source>
</evidence>
<evidence type="ECO:0000313" key="10">
    <source>
        <dbReference type="Proteomes" id="UP000004088"/>
    </source>
</evidence>
<evidence type="ECO:0000256" key="3">
    <source>
        <dbReference type="ARBA" id="ARBA00013194"/>
    </source>
</evidence>
<dbReference type="STRING" id="888741.HMPREF9098_0677"/>
<organism evidence="9 10">
    <name type="scientific">Kingella denitrificans ATCC 33394</name>
    <dbReference type="NCBI Taxonomy" id="888741"/>
    <lineage>
        <taxon>Bacteria</taxon>
        <taxon>Pseudomonadati</taxon>
        <taxon>Pseudomonadota</taxon>
        <taxon>Betaproteobacteria</taxon>
        <taxon>Neisseriales</taxon>
        <taxon>Neisseriaceae</taxon>
        <taxon>Kingella</taxon>
    </lineage>
</organism>
<dbReference type="GO" id="GO:0003755">
    <property type="term" value="F:peptidyl-prolyl cis-trans isomerase activity"/>
    <property type="evidence" value="ECO:0007669"/>
    <property type="project" value="UniProtKB-KW"/>
</dbReference>
<dbReference type="Pfam" id="PF13145">
    <property type="entry name" value="Rotamase_2"/>
    <property type="match status" value="1"/>
</dbReference>
<dbReference type="RefSeq" id="WP_003781875.1">
    <property type="nucleotide sequence ID" value="NZ_GL870929.1"/>
</dbReference>
<proteinExistence type="inferred from homology"/>
<dbReference type="PANTHER" id="PTHR47245">
    <property type="entry name" value="PEPTIDYLPROLYL ISOMERASE"/>
    <property type="match status" value="1"/>
</dbReference>
<evidence type="ECO:0000259" key="8">
    <source>
        <dbReference type="Pfam" id="PF13145"/>
    </source>
</evidence>
<dbReference type="SUPFAM" id="SSF109998">
    <property type="entry name" value="Triger factor/SurA peptide-binding domain-like"/>
    <property type="match status" value="1"/>
</dbReference>
<dbReference type="HOGENOM" id="CLU_034646_12_0_4"/>
<dbReference type="PANTHER" id="PTHR47245:SF1">
    <property type="entry name" value="FOLDASE PROTEIN PRSA"/>
    <property type="match status" value="1"/>
</dbReference>
<gene>
    <name evidence="9" type="ORF">HMPREF9098_0677</name>
</gene>
<feature type="chain" id="PRO_5003247544" description="peptidylprolyl isomerase" evidence="7">
    <location>
        <begin position="22"/>
        <end position="292"/>
    </location>
</feature>
<evidence type="ECO:0000313" key="9">
    <source>
        <dbReference type="EMBL" id="EGC17866.1"/>
    </source>
</evidence>
<feature type="signal peptide" evidence="7">
    <location>
        <begin position="1"/>
        <end position="21"/>
    </location>
</feature>
<dbReference type="Proteomes" id="UP000004088">
    <property type="component" value="Unassembled WGS sequence"/>
</dbReference>
<comment type="caution">
    <text evidence="9">The sequence shown here is derived from an EMBL/GenBank/DDBJ whole genome shotgun (WGS) entry which is preliminary data.</text>
</comment>
<name>F0EXW7_9NEIS</name>
<protein>
    <recommendedName>
        <fullName evidence="3">peptidylprolyl isomerase</fullName>
        <ecNumber evidence="3">5.2.1.8</ecNumber>
    </recommendedName>
</protein>
<dbReference type="InterPro" id="IPR000297">
    <property type="entry name" value="PPIase_PpiC"/>
</dbReference>
<dbReference type="AlphaFoldDB" id="F0EXW7"/>
<evidence type="ECO:0000256" key="2">
    <source>
        <dbReference type="ARBA" id="ARBA00007656"/>
    </source>
</evidence>
<dbReference type="EMBL" id="AEWV01000013">
    <property type="protein sequence ID" value="EGC17866.1"/>
    <property type="molecule type" value="Genomic_DNA"/>
</dbReference>
<comment type="catalytic activity">
    <reaction evidence="1">
        <text>[protein]-peptidylproline (omega=180) = [protein]-peptidylproline (omega=0)</text>
        <dbReference type="Rhea" id="RHEA:16237"/>
        <dbReference type="Rhea" id="RHEA-COMP:10747"/>
        <dbReference type="Rhea" id="RHEA-COMP:10748"/>
        <dbReference type="ChEBI" id="CHEBI:83833"/>
        <dbReference type="ChEBI" id="CHEBI:83834"/>
        <dbReference type="EC" id="5.2.1.8"/>
    </reaction>
</comment>
<keyword evidence="5" id="KW-0697">Rotamase</keyword>
<keyword evidence="10" id="KW-1185">Reference proteome</keyword>
<evidence type="ECO:0000256" key="6">
    <source>
        <dbReference type="ARBA" id="ARBA00023235"/>
    </source>
</evidence>
<evidence type="ECO:0000256" key="1">
    <source>
        <dbReference type="ARBA" id="ARBA00000971"/>
    </source>
</evidence>